<evidence type="ECO:0000256" key="7">
    <source>
        <dbReference type="ARBA" id="ARBA00023242"/>
    </source>
</evidence>
<dbReference type="EMBL" id="GHES01005003">
    <property type="protein sequence ID" value="MPA35562.1"/>
    <property type="molecule type" value="Transcribed_RNA"/>
</dbReference>
<evidence type="ECO:0000256" key="2">
    <source>
        <dbReference type="ARBA" id="ARBA00022603"/>
    </source>
</evidence>
<dbReference type="PANTHER" id="PTHR23068">
    <property type="entry name" value="DNA CYTOSINE-5- -METHYLTRANSFERASE 3-RELATED"/>
    <property type="match status" value="1"/>
</dbReference>
<feature type="region of interest" description="Disordered" evidence="8">
    <location>
        <begin position="353"/>
        <end position="372"/>
    </location>
</feature>
<dbReference type="InterPro" id="IPR030380">
    <property type="entry name" value="SAM_MeTfrase_DRM"/>
</dbReference>
<dbReference type="PANTHER" id="PTHR23068:SF11">
    <property type="entry name" value="INACTIVE DNA (CYTOSINE-5)-METHYLTRANSFERASE DRM3-RELATED"/>
    <property type="match status" value="1"/>
</dbReference>
<evidence type="ECO:0000259" key="9">
    <source>
        <dbReference type="PROSITE" id="PS51680"/>
    </source>
</evidence>
<dbReference type="GO" id="GO:0005634">
    <property type="term" value="C:nucleus"/>
    <property type="evidence" value="ECO:0007669"/>
    <property type="project" value="UniProtKB-SubCell"/>
</dbReference>
<evidence type="ECO:0000256" key="8">
    <source>
        <dbReference type="SAM" id="MobiDB-lite"/>
    </source>
</evidence>
<keyword evidence="7" id="KW-0539">Nucleus</keyword>
<evidence type="ECO:0000256" key="1">
    <source>
        <dbReference type="ARBA" id="ARBA00004123"/>
    </source>
</evidence>
<accession>A0A5B6YUI6</accession>
<dbReference type="GO" id="GO:0032259">
    <property type="term" value="P:methylation"/>
    <property type="evidence" value="ECO:0007669"/>
    <property type="project" value="UniProtKB-KW"/>
</dbReference>
<keyword evidence="4" id="KW-0949">S-adenosyl-L-methionine</keyword>
<dbReference type="InterPro" id="IPR050390">
    <property type="entry name" value="C5-Methyltransferase"/>
</dbReference>
<keyword evidence="5" id="KW-0677">Repeat</keyword>
<dbReference type="Gene3D" id="3.40.50.150">
    <property type="entry name" value="Vaccinia Virus protein VP39"/>
    <property type="match status" value="1"/>
</dbReference>
<feature type="domain" description="SAM-dependent MTase DRM-type" evidence="9">
    <location>
        <begin position="428"/>
        <end position="760"/>
    </location>
</feature>
<dbReference type="InterPro" id="IPR029063">
    <property type="entry name" value="SAM-dependent_MTases_sf"/>
</dbReference>
<feature type="compositionally biased region" description="Acidic residues" evidence="8">
    <location>
        <begin position="1"/>
        <end position="18"/>
    </location>
</feature>
<evidence type="ECO:0000256" key="4">
    <source>
        <dbReference type="ARBA" id="ARBA00022691"/>
    </source>
</evidence>
<protein>
    <submittedName>
        <fullName evidence="10">Putative DNA (Cytosine-5)-methyltransferase DRM2 isoform X2</fullName>
    </submittedName>
</protein>
<evidence type="ECO:0000256" key="3">
    <source>
        <dbReference type="ARBA" id="ARBA00022679"/>
    </source>
</evidence>
<dbReference type="GO" id="GO:0003677">
    <property type="term" value="F:DNA binding"/>
    <property type="evidence" value="ECO:0007669"/>
    <property type="project" value="UniProtKB-KW"/>
</dbReference>
<keyword evidence="2 10" id="KW-0489">Methyltransferase</keyword>
<dbReference type="PROSITE" id="PS51680">
    <property type="entry name" value="SAM_MT_DRM"/>
    <property type="match status" value="1"/>
</dbReference>
<sequence length="761" mass="85356">MCEITDYSDNDNSSELEGETGTMPKAEVLDFDLPSENMGSRHIGGDVASSSGSNLRSSLIGMGFSPALVDKAIEEKGEDNVDLLLETLFEYSALQKPQSESSESLDGLFSDRKDELAADSHSTKGLPKPCSESSDSLDGMFGDDKDTSCSHNFATYIHPKEEPDVLGVKDEKKASLLMMSFSLEEVEFAMDKLGGDAPINELVDFIFAAQIAGNCEKDTDDPNHGDEERNEDNTETLFGTMDMTLRLLEMGFSEHEISTAIDKYGSEVPISELADSIVADQSAGSRVGKDKYFPTSFSMNRSKAGNSCRSFGRGTEDGLNHHSFDAFRVKTEEYSPDDVSQFKDINLAEKYKGKRPKEEYADESSCLKRPKKEYPDDSSSFLGPTWLEARKRDSKFTSYRMPVPQRELHHKAGRLDGFGMANLSKPNSCRSLDRMVAKPPYFFYGNVTNLSHDSWIKISQFLYAIEPEFVNTQFFSALSRKEGYVHNLPTENRFHILPKPPMTIEEAIPYTKKWWPSWDTRKQLTCISSETSGISPLCDRLGRTLIDSKGLLSVEQQRDLLHQCRTLNLVWAGNYKLAPIEPEHLERILGYPLHHTRAAEFSLMERLLSLKHCFQTDTLAYHLSVLKSLFPGGLTVLAIYSGIGGAEITLHRLGIHLKAVVSVEPCGIKRKILKQWWQNSGQTGELVQIEDVQRLASSKLDGLIKKFGGFDFIICQNPYTYSSNHSKMAADGDSIAGFDFSLFYEFVRVLQRVRSTMERNR</sequence>
<dbReference type="GO" id="GO:0008168">
    <property type="term" value="F:methyltransferase activity"/>
    <property type="evidence" value="ECO:0007669"/>
    <property type="project" value="UniProtKB-KW"/>
</dbReference>
<organism evidence="10">
    <name type="scientific">Davidia involucrata</name>
    <name type="common">Dove tree</name>
    <dbReference type="NCBI Taxonomy" id="16924"/>
    <lineage>
        <taxon>Eukaryota</taxon>
        <taxon>Viridiplantae</taxon>
        <taxon>Streptophyta</taxon>
        <taxon>Embryophyta</taxon>
        <taxon>Tracheophyta</taxon>
        <taxon>Spermatophyta</taxon>
        <taxon>Magnoliopsida</taxon>
        <taxon>eudicotyledons</taxon>
        <taxon>Gunneridae</taxon>
        <taxon>Pentapetalae</taxon>
        <taxon>asterids</taxon>
        <taxon>Cornales</taxon>
        <taxon>Nyssaceae</taxon>
        <taxon>Davidia</taxon>
    </lineage>
</organism>
<name>A0A5B6YUI6_DAVIN</name>
<evidence type="ECO:0000313" key="10">
    <source>
        <dbReference type="EMBL" id="MPA35562.1"/>
    </source>
</evidence>
<keyword evidence="3 10" id="KW-0808">Transferase</keyword>
<dbReference type="AlphaFoldDB" id="A0A5B6YUI6"/>
<keyword evidence="6" id="KW-0238">DNA-binding</keyword>
<dbReference type="SUPFAM" id="SSF53335">
    <property type="entry name" value="S-adenosyl-L-methionine-dependent methyltransferases"/>
    <property type="match status" value="2"/>
</dbReference>
<comment type="subcellular location">
    <subcellularLocation>
        <location evidence="1">Nucleus</location>
    </subcellularLocation>
</comment>
<evidence type="ECO:0000256" key="6">
    <source>
        <dbReference type="ARBA" id="ARBA00023125"/>
    </source>
</evidence>
<feature type="region of interest" description="Disordered" evidence="8">
    <location>
        <begin position="1"/>
        <end position="25"/>
    </location>
</feature>
<gene>
    <name evidence="10" type="ORF">Din_005003</name>
</gene>
<evidence type="ECO:0000256" key="5">
    <source>
        <dbReference type="ARBA" id="ARBA00022737"/>
    </source>
</evidence>
<proteinExistence type="predicted"/>
<feature type="region of interest" description="Disordered" evidence="8">
    <location>
        <begin position="116"/>
        <end position="142"/>
    </location>
</feature>
<reference evidence="10" key="1">
    <citation type="submission" date="2019-08" db="EMBL/GenBank/DDBJ databases">
        <title>Reference gene set and small RNA set construction with multiple tissues from Davidia involucrata Baill.</title>
        <authorList>
            <person name="Yang H."/>
            <person name="Zhou C."/>
            <person name="Li G."/>
            <person name="Wang J."/>
            <person name="Gao P."/>
            <person name="Wang M."/>
            <person name="Wang R."/>
            <person name="Zhao Y."/>
        </authorList>
    </citation>
    <scope>NUCLEOTIDE SEQUENCE</scope>
    <source>
        <tissue evidence="10">Mixed with DoveR01_LX</tissue>
    </source>
</reference>